<dbReference type="InterPro" id="IPR000182">
    <property type="entry name" value="GNAT_dom"/>
</dbReference>
<accession>A0A5E3ZZP2</accession>
<comment type="similarity">
    <text evidence="1">Belongs to the acetyltransferase family.</text>
</comment>
<keyword evidence="2" id="KW-0808">Transferase</keyword>
<dbReference type="GeneID" id="84895226"/>
<proteinExistence type="inferred from homology"/>
<dbReference type="PROSITE" id="PS51186">
    <property type="entry name" value="GNAT"/>
    <property type="match status" value="1"/>
</dbReference>
<dbReference type="Gene3D" id="3.40.630.30">
    <property type="match status" value="1"/>
</dbReference>
<dbReference type="PANTHER" id="PTHR10545">
    <property type="entry name" value="DIAMINE N-ACETYLTRANSFERASE"/>
    <property type="match status" value="1"/>
</dbReference>
<dbReference type="Pfam" id="PF00583">
    <property type="entry name" value="Acetyltransf_1"/>
    <property type="match status" value="1"/>
</dbReference>
<dbReference type="AlphaFoldDB" id="A0A5E3ZZP2"/>
<evidence type="ECO:0000256" key="1">
    <source>
        <dbReference type="ARBA" id="ARBA00008694"/>
    </source>
</evidence>
<dbReference type="CDD" id="cd04301">
    <property type="entry name" value="NAT_SF"/>
    <property type="match status" value="1"/>
</dbReference>
<evidence type="ECO:0000256" key="3">
    <source>
        <dbReference type="ARBA" id="ARBA00023315"/>
    </source>
</evidence>
<evidence type="ECO:0000259" key="4">
    <source>
        <dbReference type="PROSITE" id="PS51186"/>
    </source>
</evidence>
<dbReference type="FunFam" id="3.40.630.30:FF:000064">
    <property type="entry name" value="GNAT family acetyltransferase"/>
    <property type="match status" value="1"/>
</dbReference>
<organism evidence="5 6">
    <name type="scientific">Lawsonella clevelandensis</name>
    <dbReference type="NCBI Taxonomy" id="1528099"/>
    <lineage>
        <taxon>Bacteria</taxon>
        <taxon>Bacillati</taxon>
        <taxon>Actinomycetota</taxon>
        <taxon>Actinomycetes</taxon>
        <taxon>Mycobacteriales</taxon>
        <taxon>Lawsonellaceae</taxon>
        <taxon>Lawsonella</taxon>
    </lineage>
</organism>
<dbReference type="InterPro" id="IPR051016">
    <property type="entry name" value="Diverse_Substrate_AcTransf"/>
</dbReference>
<feature type="domain" description="N-acetyltransferase" evidence="4">
    <location>
        <begin position="4"/>
        <end position="160"/>
    </location>
</feature>
<sequence>MTLPIIRRATVDDAPVIYELICALAEFEKASEEVKISPARIVETMFGDDPQVWAELVEDADGVQGMALWFTTYSTWEGVYGIHLEDLYIRPSARGKGYASLLFQRLALIMEEKSWGRLEWTVLTWNQAAIGVYQHMGGREVQGWYDYRMIGEPVKALAAQGRRNGITSGL</sequence>
<dbReference type="EMBL" id="LR584267">
    <property type="protein sequence ID" value="VHO01377.1"/>
    <property type="molecule type" value="Genomic_DNA"/>
</dbReference>
<dbReference type="RefSeq" id="WP_053962343.1">
    <property type="nucleotide sequence ID" value="NZ_CAJPTR010000007.1"/>
</dbReference>
<reference evidence="5 6" key="1">
    <citation type="submission" date="2019-04" db="EMBL/GenBank/DDBJ databases">
        <authorList>
            <person name="Seth-Smith MB H."/>
            <person name="Seth-Smith H."/>
        </authorList>
    </citation>
    <scope>NUCLEOTIDE SEQUENCE [LARGE SCALE GENOMIC DNA]</scope>
    <source>
        <strain evidence="5">USB-603019</strain>
    </source>
</reference>
<dbReference type="OrthoDB" id="9805924at2"/>
<evidence type="ECO:0000313" key="6">
    <source>
        <dbReference type="Proteomes" id="UP000324288"/>
    </source>
</evidence>
<keyword evidence="3" id="KW-0012">Acyltransferase</keyword>
<gene>
    <name evidence="5" type="ORF">LC603019_01323</name>
</gene>
<dbReference type="InterPro" id="IPR016181">
    <property type="entry name" value="Acyl_CoA_acyltransferase"/>
</dbReference>
<keyword evidence="6" id="KW-1185">Reference proteome</keyword>
<protein>
    <recommendedName>
        <fullName evidence="4">N-acetyltransferase domain-containing protein</fullName>
    </recommendedName>
</protein>
<dbReference type="Proteomes" id="UP000324288">
    <property type="component" value="Chromosome"/>
</dbReference>
<dbReference type="PANTHER" id="PTHR10545:SF29">
    <property type="entry name" value="GH14572P-RELATED"/>
    <property type="match status" value="1"/>
</dbReference>
<dbReference type="GO" id="GO:0008080">
    <property type="term" value="F:N-acetyltransferase activity"/>
    <property type="evidence" value="ECO:0007669"/>
    <property type="project" value="UniProtKB-ARBA"/>
</dbReference>
<name>A0A5E3ZZP2_9ACTN</name>
<evidence type="ECO:0000313" key="5">
    <source>
        <dbReference type="EMBL" id="VHO01377.1"/>
    </source>
</evidence>
<evidence type="ECO:0000256" key="2">
    <source>
        <dbReference type="ARBA" id="ARBA00022679"/>
    </source>
</evidence>
<dbReference type="SUPFAM" id="SSF55729">
    <property type="entry name" value="Acyl-CoA N-acyltransferases (Nat)"/>
    <property type="match status" value="1"/>
</dbReference>